<evidence type="ECO:0000313" key="3">
    <source>
        <dbReference type="Proteomes" id="UP001154282"/>
    </source>
</evidence>
<name>A0AAV0HZD1_9ROSI</name>
<gene>
    <name evidence="1" type="ORF">LITE_LOCUS6768</name>
    <name evidence="2" type="ORF">LITE_LOCUS6828</name>
</gene>
<proteinExistence type="predicted"/>
<keyword evidence="3" id="KW-1185">Reference proteome</keyword>
<protein>
    <submittedName>
        <fullName evidence="2">Uncharacterized protein</fullName>
    </submittedName>
</protein>
<dbReference type="InterPro" id="IPR039926">
    <property type="entry name" value="Egg_app_1"/>
</dbReference>
<dbReference type="AlphaFoldDB" id="A0AAV0HZD1"/>
<evidence type="ECO:0000313" key="1">
    <source>
        <dbReference type="EMBL" id="CAI0390523.1"/>
    </source>
</evidence>
<dbReference type="Proteomes" id="UP001154282">
    <property type="component" value="Unassembled WGS sequence"/>
</dbReference>
<dbReference type="EMBL" id="CAMGYJ010000003">
    <property type="protein sequence ID" value="CAI0390651.1"/>
    <property type="molecule type" value="Genomic_DNA"/>
</dbReference>
<accession>A0AAV0HZD1</accession>
<reference evidence="2" key="1">
    <citation type="submission" date="2022-08" db="EMBL/GenBank/DDBJ databases">
        <authorList>
            <person name="Gutierrez-Valencia J."/>
        </authorList>
    </citation>
    <scope>NUCLEOTIDE SEQUENCE</scope>
</reference>
<evidence type="ECO:0000313" key="2">
    <source>
        <dbReference type="EMBL" id="CAI0390651.1"/>
    </source>
</evidence>
<organism evidence="2 3">
    <name type="scientific">Linum tenue</name>
    <dbReference type="NCBI Taxonomy" id="586396"/>
    <lineage>
        <taxon>Eukaryota</taxon>
        <taxon>Viridiplantae</taxon>
        <taxon>Streptophyta</taxon>
        <taxon>Embryophyta</taxon>
        <taxon>Tracheophyta</taxon>
        <taxon>Spermatophyta</taxon>
        <taxon>Magnoliopsida</taxon>
        <taxon>eudicotyledons</taxon>
        <taxon>Gunneridae</taxon>
        <taxon>Pentapetalae</taxon>
        <taxon>rosids</taxon>
        <taxon>fabids</taxon>
        <taxon>Malpighiales</taxon>
        <taxon>Linaceae</taxon>
        <taxon>Linum</taxon>
    </lineage>
</organism>
<sequence>MKAPGRDARILRDDFERNPSGYFRDLRNK</sequence>
<dbReference type="PANTHER" id="PTHR33333:SF32">
    <property type="entry name" value="PSAD1"/>
    <property type="match status" value="1"/>
</dbReference>
<dbReference type="PANTHER" id="PTHR33333">
    <property type="entry name" value="ERYTHROCYTE MEMBRANE PROTEIN 1-LIKE"/>
    <property type="match status" value="1"/>
</dbReference>
<dbReference type="EMBL" id="CAMGYJ010000003">
    <property type="protein sequence ID" value="CAI0390523.1"/>
    <property type="molecule type" value="Genomic_DNA"/>
</dbReference>
<comment type="caution">
    <text evidence="2">The sequence shown here is derived from an EMBL/GenBank/DDBJ whole genome shotgun (WGS) entry which is preliminary data.</text>
</comment>